<dbReference type="AlphaFoldDB" id="B3LX15"/>
<sequence length="165" mass="18696">MSCPYRVINFVLQLLTAILEVVATVFVVLLLWSPCVLGLEFSVSPTMCLFIRPVMALHSVVFVLFRLCCCTVGLDPIAVVFNFIAGVAVTCSSLFLLIDVIMYHCGNEYLYMFYIVGIFGLLAGIMHLVNAFICNRYMPASERLYLKPSKRQRKKALKVRLRENK</sequence>
<feature type="transmembrane region" description="Helical" evidence="1">
    <location>
        <begin position="109"/>
        <end position="133"/>
    </location>
</feature>
<dbReference type="InParanoid" id="B3LX15"/>
<dbReference type="KEGG" id="dan:6501455"/>
<dbReference type="GeneID" id="6501455"/>
<dbReference type="EMBL" id="CH902617">
    <property type="protein sequence ID" value="EDV43854.1"/>
    <property type="molecule type" value="Genomic_DNA"/>
</dbReference>
<proteinExistence type="predicted"/>
<dbReference type="eggNOG" id="ENOG502T99K">
    <property type="taxonomic scope" value="Eukaryota"/>
</dbReference>
<reference evidence="2 3" key="1">
    <citation type="journal article" date="2007" name="Nature">
        <title>Evolution of genes and genomes on the Drosophila phylogeny.</title>
        <authorList>
            <consortium name="Drosophila 12 Genomes Consortium"/>
            <person name="Clark A.G."/>
            <person name="Eisen M.B."/>
            <person name="Smith D.R."/>
            <person name="Bergman C.M."/>
            <person name="Oliver B."/>
            <person name="Markow T.A."/>
            <person name="Kaufman T.C."/>
            <person name="Kellis M."/>
            <person name="Gelbart W."/>
            <person name="Iyer V.N."/>
            <person name="Pollard D.A."/>
            <person name="Sackton T.B."/>
            <person name="Larracuente A.M."/>
            <person name="Singh N.D."/>
            <person name="Abad J.P."/>
            <person name="Abt D.N."/>
            <person name="Adryan B."/>
            <person name="Aguade M."/>
            <person name="Akashi H."/>
            <person name="Anderson W.W."/>
            <person name="Aquadro C.F."/>
            <person name="Ardell D.H."/>
            <person name="Arguello R."/>
            <person name="Artieri C.G."/>
            <person name="Barbash D.A."/>
            <person name="Barker D."/>
            <person name="Barsanti P."/>
            <person name="Batterham P."/>
            <person name="Batzoglou S."/>
            <person name="Begun D."/>
            <person name="Bhutkar A."/>
            <person name="Blanco E."/>
            <person name="Bosak S.A."/>
            <person name="Bradley R.K."/>
            <person name="Brand A.D."/>
            <person name="Brent M.R."/>
            <person name="Brooks A.N."/>
            <person name="Brown R.H."/>
            <person name="Butlin R.K."/>
            <person name="Caggese C."/>
            <person name="Calvi B.R."/>
            <person name="Bernardo de Carvalho A."/>
            <person name="Caspi A."/>
            <person name="Castrezana S."/>
            <person name="Celniker S.E."/>
            <person name="Chang J.L."/>
            <person name="Chapple C."/>
            <person name="Chatterji S."/>
            <person name="Chinwalla A."/>
            <person name="Civetta A."/>
            <person name="Clifton S.W."/>
            <person name="Comeron J.M."/>
            <person name="Costello J.C."/>
            <person name="Coyne J.A."/>
            <person name="Daub J."/>
            <person name="David R.G."/>
            <person name="Delcher A.L."/>
            <person name="Delehaunty K."/>
            <person name="Do C.B."/>
            <person name="Ebling H."/>
            <person name="Edwards K."/>
            <person name="Eickbush T."/>
            <person name="Evans J.D."/>
            <person name="Filipski A."/>
            <person name="Findeiss S."/>
            <person name="Freyhult E."/>
            <person name="Fulton L."/>
            <person name="Fulton R."/>
            <person name="Garcia A.C."/>
            <person name="Gardiner A."/>
            <person name="Garfield D.A."/>
            <person name="Garvin B.E."/>
            <person name="Gibson G."/>
            <person name="Gilbert D."/>
            <person name="Gnerre S."/>
            <person name="Godfrey J."/>
            <person name="Good R."/>
            <person name="Gotea V."/>
            <person name="Gravely B."/>
            <person name="Greenberg A.J."/>
            <person name="Griffiths-Jones S."/>
            <person name="Gross S."/>
            <person name="Guigo R."/>
            <person name="Gustafson E.A."/>
            <person name="Haerty W."/>
            <person name="Hahn M.W."/>
            <person name="Halligan D.L."/>
            <person name="Halpern A.L."/>
            <person name="Halter G.M."/>
            <person name="Han M.V."/>
            <person name="Heger A."/>
            <person name="Hillier L."/>
            <person name="Hinrichs A.S."/>
            <person name="Holmes I."/>
            <person name="Hoskins R.A."/>
            <person name="Hubisz M.J."/>
            <person name="Hultmark D."/>
            <person name="Huntley M.A."/>
            <person name="Jaffe D.B."/>
            <person name="Jagadeeshan S."/>
            <person name="Jeck W.R."/>
            <person name="Johnson J."/>
            <person name="Jones C.D."/>
            <person name="Jordan W.C."/>
            <person name="Karpen G.H."/>
            <person name="Kataoka E."/>
            <person name="Keightley P.D."/>
            <person name="Kheradpour P."/>
            <person name="Kirkness E.F."/>
            <person name="Koerich L.B."/>
            <person name="Kristiansen K."/>
            <person name="Kudrna D."/>
            <person name="Kulathinal R.J."/>
            <person name="Kumar S."/>
            <person name="Kwok R."/>
            <person name="Lander E."/>
            <person name="Langley C.H."/>
            <person name="Lapoint R."/>
            <person name="Lazzaro B.P."/>
            <person name="Lee S.J."/>
            <person name="Levesque L."/>
            <person name="Li R."/>
            <person name="Lin C.F."/>
            <person name="Lin M.F."/>
            <person name="Lindblad-Toh K."/>
            <person name="Llopart A."/>
            <person name="Long M."/>
            <person name="Low L."/>
            <person name="Lozovsky E."/>
            <person name="Lu J."/>
            <person name="Luo M."/>
            <person name="Machado C.A."/>
            <person name="Makalowski W."/>
            <person name="Marzo M."/>
            <person name="Matsuda M."/>
            <person name="Matzkin L."/>
            <person name="McAllister B."/>
            <person name="McBride C.S."/>
            <person name="McKernan B."/>
            <person name="McKernan K."/>
            <person name="Mendez-Lago M."/>
            <person name="Minx P."/>
            <person name="Mollenhauer M.U."/>
            <person name="Montooth K."/>
            <person name="Mount S.M."/>
            <person name="Mu X."/>
            <person name="Myers E."/>
            <person name="Negre B."/>
            <person name="Newfeld S."/>
            <person name="Nielsen R."/>
            <person name="Noor M.A."/>
            <person name="O'Grady P."/>
            <person name="Pachter L."/>
            <person name="Papaceit M."/>
            <person name="Parisi M.J."/>
            <person name="Parisi M."/>
            <person name="Parts L."/>
            <person name="Pedersen J.S."/>
            <person name="Pesole G."/>
            <person name="Phillippy A.M."/>
            <person name="Ponting C.P."/>
            <person name="Pop M."/>
            <person name="Porcelli D."/>
            <person name="Powell J.R."/>
            <person name="Prohaska S."/>
            <person name="Pruitt K."/>
            <person name="Puig M."/>
            <person name="Quesneville H."/>
            <person name="Ram K.R."/>
            <person name="Rand D."/>
            <person name="Rasmussen M.D."/>
            <person name="Reed L.K."/>
            <person name="Reenan R."/>
            <person name="Reily A."/>
            <person name="Remington K.A."/>
            <person name="Rieger T.T."/>
            <person name="Ritchie M.G."/>
            <person name="Robin C."/>
            <person name="Rogers Y.H."/>
            <person name="Rohde C."/>
            <person name="Rozas J."/>
            <person name="Rubenfield M.J."/>
            <person name="Ruiz A."/>
            <person name="Russo S."/>
            <person name="Salzberg S.L."/>
            <person name="Sanchez-Gracia A."/>
            <person name="Saranga D.J."/>
            <person name="Sato H."/>
            <person name="Schaeffer S.W."/>
            <person name="Schatz M.C."/>
            <person name="Schlenke T."/>
            <person name="Schwartz R."/>
            <person name="Segarra C."/>
            <person name="Singh R.S."/>
            <person name="Sirot L."/>
            <person name="Sirota M."/>
            <person name="Sisneros N.B."/>
            <person name="Smith C.D."/>
            <person name="Smith T.F."/>
            <person name="Spieth J."/>
            <person name="Stage D.E."/>
            <person name="Stark A."/>
            <person name="Stephan W."/>
            <person name="Strausberg R.L."/>
            <person name="Strempel S."/>
            <person name="Sturgill D."/>
            <person name="Sutton G."/>
            <person name="Sutton G.G."/>
            <person name="Tao W."/>
            <person name="Teichmann S."/>
            <person name="Tobari Y.N."/>
            <person name="Tomimura Y."/>
            <person name="Tsolas J.M."/>
            <person name="Valente V.L."/>
            <person name="Venter E."/>
            <person name="Venter J.C."/>
            <person name="Vicario S."/>
            <person name="Vieira F.G."/>
            <person name="Vilella A.J."/>
            <person name="Villasante A."/>
            <person name="Walenz B."/>
            <person name="Wang J."/>
            <person name="Wasserman M."/>
            <person name="Watts T."/>
            <person name="Wilson D."/>
            <person name="Wilson R.K."/>
            <person name="Wing R.A."/>
            <person name="Wolfner M.F."/>
            <person name="Wong A."/>
            <person name="Wong G.K."/>
            <person name="Wu C.I."/>
            <person name="Wu G."/>
            <person name="Yamamoto D."/>
            <person name="Yang H.P."/>
            <person name="Yang S.P."/>
            <person name="Yorke J.A."/>
            <person name="Yoshida K."/>
            <person name="Zdobnov E."/>
            <person name="Zhang P."/>
            <person name="Zhang Y."/>
            <person name="Zimin A.V."/>
            <person name="Baldwin J."/>
            <person name="Abdouelleil A."/>
            <person name="Abdulkadir J."/>
            <person name="Abebe A."/>
            <person name="Abera B."/>
            <person name="Abreu J."/>
            <person name="Acer S.C."/>
            <person name="Aftuck L."/>
            <person name="Alexander A."/>
            <person name="An P."/>
            <person name="Anderson E."/>
            <person name="Anderson S."/>
            <person name="Arachi H."/>
            <person name="Azer M."/>
            <person name="Bachantsang P."/>
            <person name="Barry A."/>
            <person name="Bayul T."/>
            <person name="Berlin A."/>
            <person name="Bessette D."/>
            <person name="Bloom T."/>
            <person name="Blye J."/>
            <person name="Boguslavskiy L."/>
            <person name="Bonnet C."/>
            <person name="Boukhgalter B."/>
            <person name="Bourzgui I."/>
            <person name="Brown A."/>
            <person name="Cahill P."/>
            <person name="Channer S."/>
            <person name="Cheshatsang Y."/>
            <person name="Chuda L."/>
            <person name="Citroen M."/>
            <person name="Collymore A."/>
            <person name="Cooke P."/>
            <person name="Costello M."/>
            <person name="D'Aco K."/>
            <person name="Daza R."/>
            <person name="De Haan G."/>
            <person name="DeGray S."/>
            <person name="DeMaso C."/>
            <person name="Dhargay N."/>
            <person name="Dooley K."/>
            <person name="Dooley E."/>
            <person name="Doricent M."/>
            <person name="Dorje P."/>
            <person name="Dorjee K."/>
            <person name="Dupes A."/>
            <person name="Elong R."/>
            <person name="Falk J."/>
            <person name="Farina A."/>
            <person name="Faro S."/>
            <person name="Ferguson D."/>
            <person name="Fisher S."/>
            <person name="Foley C.D."/>
            <person name="Franke A."/>
            <person name="Friedrich D."/>
            <person name="Gadbois L."/>
            <person name="Gearin G."/>
            <person name="Gearin C.R."/>
            <person name="Giannoukos G."/>
            <person name="Goode T."/>
            <person name="Graham J."/>
            <person name="Grandbois E."/>
            <person name="Grewal S."/>
            <person name="Gyaltsen K."/>
            <person name="Hafez N."/>
            <person name="Hagos B."/>
            <person name="Hall J."/>
            <person name="Henson C."/>
            <person name="Hollinger A."/>
            <person name="Honan T."/>
            <person name="Huard M.D."/>
            <person name="Hughes L."/>
            <person name="Hurhula B."/>
            <person name="Husby M.E."/>
            <person name="Kamat A."/>
            <person name="Kanga B."/>
            <person name="Kashin S."/>
            <person name="Khazanovich D."/>
            <person name="Kisner P."/>
            <person name="Lance K."/>
            <person name="Lara M."/>
            <person name="Lee W."/>
            <person name="Lennon N."/>
            <person name="Letendre F."/>
            <person name="LeVine R."/>
            <person name="Lipovsky A."/>
            <person name="Liu X."/>
            <person name="Liu J."/>
            <person name="Liu S."/>
            <person name="Lokyitsang T."/>
            <person name="Lokyitsang Y."/>
            <person name="Lubonja R."/>
            <person name="Lui A."/>
            <person name="MacDonald P."/>
            <person name="Magnisalis V."/>
            <person name="Maru K."/>
            <person name="Matthews C."/>
            <person name="McCusker W."/>
            <person name="McDonough S."/>
            <person name="Mehta T."/>
            <person name="Meldrim J."/>
            <person name="Meneus L."/>
            <person name="Mihai O."/>
            <person name="Mihalev A."/>
            <person name="Mihova T."/>
            <person name="Mittelman R."/>
            <person name="Mlenga V."/>
            <person name="Montmayeur A."/>
            <person name="Mulrain L."/>
            <person name="Navidi A."/>
            <person name="Naylor J."/>
            <person name="Negash T."/>
            <person name="Nguyen T."/>
            <person name="Nguyen N."/>
            <person name="Nicol R."/>
            <person name="Norbu C."/>
            <person name="Norbu N."/>
            <person name="Novod N."/>
            <person name="O'Neill B."/>
            <person name="Osman S."/>
            <person name="Markiewicz E."/>
            <person name="Oyono O.L."/>
            <person name="Patti C."/>
            <person name="Phunkhang P."/>
            <person name="Pierre F."/>
            <person name="Priest M."/>
            <person name="Raghuraman S."/>
            <person name="Rege F."/>
            <person name="Reyes R."/>
            <person name="Rise C."/>
            <person name="Rogov P."/>
            <person name="Ross K."/>
            <person name="Ryan E."/>
            <person name="Settipalli S."/>
            <person name="Shea T."/>
            <person name="Sherpa N."/>
            <person name="Shi L."/>
            <person name="Shih D."/>
            <person name="Sparrow T."/>
            <person name="Spaulding J."/>
            <person name="Stalker J."/>
            <person name="Stange-Thomann N."/>
            <person name="Stavropoulos S."/>
            <person name="Stone C."/>
            <person name="Strader C."/>
            <person name="Tesfaye S."/>
            <person name="Thomson T."/>
            <person name="Thoulutsang Y."/>
            <person name="Thoulutsang D."/>
            <person name="Topham K."/>
            <person name="Topping I."/>
            <person name="Tsamla T."/>
            <person name="Vassiliev H."/>
            <person name="Vo A."/>
            <person name="Wangchuk T."/>
            <person name="Wangdi T."/>
            <person name="Weiand M."/>
            <person name="Wilkinson J."/>
            <person name="Wilson A."/>
            <person name="Yadav S."/>
            <person name="Young G."/>
            <person name="Yu Q."/>
            <person name="Zembek L."/>
            <person name="Zhong D."/>
            <person name="Zimmer A."/>
            <person name="Zwirko Z."/>
            <person name="Jaffe D.B."/>
            <person name="Alvarez P."/>
            <person name="Brockman W."/>
            <person name="Butler J."/>
            <person name="Chin C."/>
            <person name="Gnerre S."/>
            <person name="Grabherr M."/>
            <person name="Kleber M."/>
            <person name="Mauceli E."/>
            <person name="MacCallum I."/>
        </authorList>
    </citation>
    <scope>NUCLEOTIDE SEQUENCE [LARGE SCALE GENOMIC DNA]</scope>
    <source>
        <strain evidence="3">Tucson 14024-0371.13</strain>
    </source>
</reference>
<organism evidence="2 3">
    <name type="scientific">Drosophila ananassae</name>
    <name type="common">Fruit fly</name>
    <dbReference type="NCBI Taxonomy" id="7217"/>
    <lineage>
        <taxon>Eukaryota</taxon>
        <taxon>Metazoa</taxon>
        <taxon>Ecdysozoa</taxon>
        <taxon>Arthropoda</taxon>
        <taxon>Hexapoda</taxon>
        <taxon>Insecta</taxon>
        <taxon>Pterygota</taxon>
        <taxon>Neoptera</taxon>
        <taxon>Endopterygota</taxon>
        <taxon>Diptera</taxon>
        <taxon>Brachycera</taxon>
        <taxon>Muscomorpha</taxon>
        <taxon>Ephydroidea</taxon>
        <taxon>Drosophilidae</taxon>
        <taxon>Drosophila</taxon>
        <taxon>Sophophora</taxon>
    </lineage>
</organism>
<dbReference type="PhylomeDB" id="B3LX15"/>
<dbReference type="OMA" id="RILSTHC"/>
<evidence type="ECO:0000313" key="3">
    <source>
        <dbReference type="Proteomes" id="UP000007801"/>
    </source>
</evidence>
<dbReference type="OrthoDB" id="8023539at2759"/>
<dbReference type="HOGENOM" id="CLU_139372_0_0_1"/>
<keyword evidence="3" id="KW-1185">Reference proteome</keyword>
<keyword evidence="1" id="KW-0812">Transmembrane</keyword>
<feature type="transmembrane region" description="Helical" evidence="1">
    <location>
        <begin position="77"/>
        <end position="103"/>
    </location>
</feature>
<keyword evidence="1" id="KW-0472">Membrane</keyword>
<feature type="transmembrane region" description="Helical" evidence="1">
    <location>
        <begin position="7"/>
        <end position="32"/>
    </location>
</feature>
<evidence type="ECO:0000313" key="2">
    <source>
        <dbReference type="EMBL" id="EDV43854.1"/>
    </source>
</evidence>
<name>B3LX15_DROAN</name>
<gene>
    <name evidence="2" type="primary">Dana\GF18684</name>
    <name evidence="2" type="synonym">dana_GLEANR_19942</name>
    <name evidence="2" type="ORF">GF18684</name>
</gene>
<feature type="transmembrane region" description="Helical" evidence="1">
    <location>
        <begin position="44"/>
        <end position="65"/>
    </location>
</feature>
<keyword evidence="1" id="KW-1133">Transmembrane helix</keyword>
<protein>
    <recommendedName>
        <fullName evidence="4">MARVEL domain-containing protein</fullName>
    </recommendedName>
</protein>
<evidence type="ECO:0000256" key="1">
    <source>
        <dbReference type="SAM" id="Phobius"/>
    </source>
</evidence>
<dbReference type="Proteomes" id="UP000007801">
    <property type="component" value="Unassembled WGS sequence"/>
</dbReference>
<evidence type="ECO:0008006" key="4">
    <source>
        <dbReference type="Google" id="ProtNLM"/>
    </source>
</evidence>
<accession>B3LX15</accession>